<accession>A0ABT9MPR4</accession>
<comment type="caution">
    <text evidence="2">The sequence shown here is derived from an EMBL/GenBank/DDBJ whole genome shotgun (WGS) entry which is preliminary data.</text>
</comment>
<gene>
    <name evidence="2" type="ORF">J2S43_001936</name>
</gene>
<proteinExistence type="predicted"/>
<evidence type="ECO:0000313" key="2">
    <source>
        <dbReference type="EMBL" id="MDP9793424.1"/>
    </source>
</evidence>
<keyword evidence="3" id="KW-1185">Reference proteome</keyword>
<evidence type="ECO:0000256" key="1">
    <source>
        <dbReference type="SAM" id="MobiDB-lite"/>
    </source>
</evidence>
<organism evidence="2 3">
    <name type="scientific">Catenuloplanes nepalensis</name>
    <dbReference type="NCBI Taxonomy" id="587533"/>
    <lineage>
        <taxon>Bacteria</taxon>
        <taxon>Bacillati</taxon>
        <taxon>Actinomycetota</taxon>
        <taxon>Actinomycetes</taxon>
        <taxon>Micromonosporales</taxon>
        <taxon>Micromonosporaceae</taxon>
        <taxon>Catenuloplanes</taxon>
    </lineage>
</organism>
<name>A0ABT9MPR4_9ACTN</name>
<sequence>MGSALAATNETTGNRNVDEMWRKINTGLLILKGIGTAAQSNTTELTAAGASAVANGLRGLETAYQMYQTAQYDHTVHAGSAFVAAVGDVLTLVGDKINHDQLKKAGMGISIVANAINLASDTDKAQFKASVTNTYRSVTGTMNALIQGYTSVPQAPILPLHQAAGAGTTLTSSPTQLPPSHLPPSLSGSQQSVNLGSTPTTQNR</sequence>
<protein>
    <submittedName>
        <fullName evidence="2">Uncharacterized protein</fullName>
    </submittedName>
</protein>
<dbReference type="Proteomes" id="UP001240984">
    <property type="component" value="Unassembled WGS sequence"/>
</dbReference>
<feature type="region of interest" description="Disordered" evidence="1">
    <location>
        <begin position="167"/>
        <end position="204"/>
    </location>
</feature>
<dbReference type="RefSeq" id="WP_306828463.1">
    <property type="nucleotide sequence ID" value="NZ_JAUSRA010000001.1"/>
</dbReference>
<evidence type="ECO:0000313" key="3">
    <source>
        <dbReference type="Proteomes" id="UP001240984"/>
    </source>
</evidence>
<feature type="compositionally biased region" description="Polar residues" evidence="1">
    <location>
        <begin position="193"/>
        <end position="204"/>
    </location>
</feature>
<dbReference type="EMBL" id="JAUSRA010000001">
    <property type="protein sequence ID" value="MDP9793424.1"/>
    <property type="molecule type" value="Genomic_DNA"/>
</dbReference>
<feature type="compositionally biased region" description="Low complexity" evidence="1">
    <location>
        <begin position="183"/>
        <end position="192"/>
    </location>
</feature>
<reference evidence="2 3" key="1">
    <citation type="submission" date="2023-07" db="EMBL/GenBank/DDBJ databases">
        <title>Sequencing the genomes of 1000 actinobacteria strains.</title>
        <authorList>
            <person name="Klenk H.-P."/>
        </authorList>
    </citation>
    <scope>NUCLEOTIDE SEQUENCE [LARGE SCALE GENOMIC DNA]</scope>
    <source>
        <strain evidence="2 3">DSM 44710</strain>
    </source>
</reference>